<keyword evidence="2" id="KW-0238">DNA-binding</keyword>
<keyword evidence="7" id="KW-1185">Reference proteome</keyword>
<evidence type="ECO:0000256" key="2">
    <source>
        <dbReference type="ARBA" id="ARBA00023125"/>
    </source>
</evidence>
<keyword evidence="1" id="KW-0805">Transcription regulation</keyword>
<dbReference type="Pfam" id="PF00196">
    <property type="entry name" value="GerE"/>
    <property type="match status" value="1"/>
</dbReference>
<dbReference type="InterPro" id="IPR016032">
    <property type="entry name" value="Sig_transdc_resp-reg_C-effctor"/>
</dbReference>
<feature type="domain" description="HTH luxR-type" evidence="5">
    <location>
        <begin position="1"/>
        <end position="65"/>
    </location>
</feature>
<accession>A0A6L9SEG0</accession>
<evidence type="ECO:0000256" key="1">
    <source>
        <dbReference type="ARBA" id="ARBA00023015"/>
    </source>
</evidence>
<reference evidence="6 7" key="1">
    <citation type="submission" date="2020-02" db="EMBL/GenBank/DDBJ databases">
        <authorList>
            <person name="Li X.-J."/>
            <person name="Han X.-M."/>
        </authorList>
    </citation>
    <scope>NUCLEOTIDE SEQUENCE [LARGE SCALE GENOMIC DNA]</scope>
    <source>
        <strain evidence="6 7">CCTCC AB 2017055</strain>
    </source>
</reference>
<evidence type="ECO:0000256" key="3">
    <source>
        <dbReference type="ARBA" id="ARBA00023163"/>
    </source>
</evidence>
<dbReference type="PANTHER" id="PTHR44688">
    <property type="entry name" value="DNA-BINDING TRANSCRIPTIONAL ACTIVATOR DEVR_DOSR"/>
    <property type="match status" value="1"/>
</dbReference>
<dbReference type="Gene3D" id="1.10.10.10">
    <property type="entry name" value="Winged helix-like DNA-binding domain superfamily/Winged helix DNA-binding domain"/>
    <property type="match status" value="1"/>
</dbReference>
<dbReference type="CDD" id="cd06170">
    <property type="entry name" value="LuxR_C_like"/>
    <property type="match status" value="1"/>
</dbReference>
<evidence type="ECO:0000256" key="4">
    <source>
        <dbReference type="SAM" id="Coils"/>
    </source>
</evidence>
<dbReference type="Proteomes" id="UP000475214">
    <property type="component" value="Unassembled WGS sequence"/>
</dbReference>
<dbReference type="SMART" id="SM00421">
    <property type="entry name" value="HTH_LUXR"/>
    <property type="match status" value="1"/>
</dbReference>
<protein>
    <submittedName>
        <fullName evidence="6">Helix-turn-helix transcriptional regulator</fullName>
    </submittedName>
</protein>
<keyword evidence="3" id="KW-0804">Transcription</keyword>
<evidence type="ECO:0000259" key="5">
    <source>
        <dbReference type="PROSITE" id="PS50043"/>
    </source>
</evidence>
<dbReference type="EMBL" id="JAAGOA010000014">
    <property type="protein sequence ID" value="NEE02450.1"/>
    <property type="molecule type" value="Genomic_DNA"/>
</dbReference>
<dbReference type="SUPFAM" id="SSF46894">
    <property type="entry name" value="C-terminal effector domain of the bipartite response regulators"/>
    <property type="match status" value="1"/>
</dbReference>
<proteinExistence type="predicted"/>
<dbReference type="InterPro" id="IPR000792">
    <property type="entry name" value="Tscrpt_reg_LuxR_C"/>
</dbReference>
<comment type="caution">
    <text evidence="6">The sequence shown here is derived from an EMBL/GenBank/DDBJ whole genome shotgun (WGS) entry which is preliminary data.</text>
</comment>
<dbReference type="PRINTS" id="PR00038">
    <property type="entry name" value="HTHLUXR"/>
</dbReference>
<dbReference type="AlphaFoldDB" id="A0A6L9SEG0"/>
<keyword evidence="4" id="KW-0175">Coiled coil</keyword>
<name>A0A6L9SEG0_9ACTN</name>
<evidence type="ECO:0000313" key="6">
    <source>
        <dbReference type="EMBL" id="NEE02450.1"/>
    </source>
</evidence>
<dbReference type="PANTHER" id="PTHR44688:SF16">
    <property type="entry name" value="DNA-BINDING TRANSCRIPTIONAL ACTIVATOR DEVR_DOSR"/>
    <property type="match status" value="1"/>
</dbReference>
<dbReference type="GO" id="GO:0006355">
    <property type="term" value="P:regulation of DNA-templated transcription"/>
    <property type="evidence" value="ECO:0007669"/>
    <property type="project" value="InterPro"/>
</dbReference>
<feature type="coiled-coil region" evidence="4">
    <location>
        <begin position="8"/>
        <end position="55"/>
    </location>
</feature>
<sequence length="67" mass="7167">MVALGGLTRRERATLAAVERQLNNAEIAEEFGVSVRTVESHIAALRRKLNAASRAELIHRDATGAAG</sequence>
<organism evidence="6 7">
    <name type="scientific">Phytoactinopolyspora halotolerans</name>
    <dbReference type="NCBI Taxonomy" id="1981512"/>
    <lineage>
        <taxon>Bacteria</taxon>
        <taxon>Bacillati</taxon>
        <taxon>Actinomycetota</taxon>
        <taxon>Actinomycetes</taxon>
        <taxon>Jiangellales</taxon>
        <taxon>Jiangellaceae</taxon>
        <taxon>Phytoactinopolyspora</taxon>
    </lineage>
</organism>
<evidence type="ECO:0000313" key="7">
    <source>
        <dbReference type="Proteomes" id="UP000475214"/>
    </source>
</evidence>
<gene>
    <name evidence="6" type="ORF">G1H10_19965</name>
</gene>
<dbReference type="InterPro" id="IPR036388">
    <property type="entry name" value="WH-like_DNA-bd_sf"/>
</dbReference>
<dbReference type="PROSITE" id="PS50043">
    <property type="entry name" value="HTH_LUXR_2"/>
    <property type="match status" value="1"/>
</dbReference>
<dbReference type="RefSeq" id="WP_163740971.1">
    <property type="nucleotide sequence ID" value="NZ_JAAGOA010000014.1"/>
</dbReference>
<dbReference type="GO" id="GO:0003677">
    <property type="term" value="F:DNA binding"/>
    <property type="evidence" value="ECO:0007669"/>
    <property type="project" value="UniProtKB-KW"/>
</dbReference>